<dbReference type="GO" id="GO:0016787">
    <property type="term" value="F:hydrolase activity"/>
    <property type="evidence" value="ECO:0007669"/>
    <property type="project" value="UniProtKB-ARBA"/>
</dbReference>
<dbReference type="Pfam" id="PF01663">
    <property type="entry name" value="Phosphodiest"/>
    <property type="match status" value="1"/>
</dbReference>
<dbReference type="EMBL" id="UAWT01000048">
    <property type="protein sequence ID" value="SQC72006.1"/>
    <property type="molecule type" value="Genomic_DNA"/>
</dbReference>
<dbReference type="STRING" id="1214117.LFLEISCH_09679"/>
<evidence type="ECO:0000313" key="1">
    <source>
        <dbReference type="EMBL" id="SQC72006.1"/>
    </source>
</evidence>
<dbReference type="Proteomes" id="UP000250257">
    <property type="component" value="Unassembled WGS sequence"/>
</dbReference>
<dbReference type="PANTHER" id="PTHR10151:SF120">
    <property type="entry name" value="BIS(5'-ADENOSYL)-TRIPHOSPHATASE"/>
    <property type="match status" value="1"/>
</dbReference>
<evidence type="ECO:0000313" key="2">
    <source>
        <dbReference type="Proteomes" id="UP000250257"/>
    </source>
</evidence>
<reference evidence="1 2" key="1">
    <citation type="submission" date="2018-06" db="EMBL/GenBank/DDBJ databases">
        <authorList>
            <consortium name="Pathogen Informatics"/>
            <person name="Doyle S."/>
        </authorList>
    </citation>
    <scope>NUCLEOTIDE SEQUENCE [LARGE SCALE GENOMIC DNA]</scope>
    <source>
        <strain evidence="1 2">NCTC13940</strain>
    </source>
</reference>
<protein>
    <submittedName>
        <fullName evidence="1">Type I phosphodiesterase / nucleotide pyrophosphatase</fullName>
    </submittedName>
</protein>
<name>A0A2X3HBP9_9LIST</name>
<proteinExistence type="predicted"/>
<dbReference type="PANTHER" id="PTHR10151">
    <property type="entry name" value="ECTONUCLEOTIDE PYROPHOSPHATASE/PHOSPHODIESTERASE"/>
    <property type="match status" value="1"/>
</dbReference>
<organism evidence="1 2">
    <name type="scientific">Listeria fleischmannii subsp. fleischmannii</name>
    <dbReference type="NCBI Taxonomy" id="1671902"/>
    <lineage>
        <taxon>Bacteria</taxon>
        <taxon>Bacillati</taxon>
        <taxon>Bacillota</taxon>
        <taxon>Bacilli</taxon>
        <taxon>Bacillales</taxon>
        <taxon>Listeriaceae</taxon>
        <taxon>Listeria</taxon>
    </lineage>
</organism>
<accession>A0A2X3HBP9</accession>
<dbReference type="RefSeq" id="WP_059139894.1">
    <property type="nucleotide sequence ID" value="NZ_UAWT01000048.1"/>
</dbReference>
<dbReference type="AlphaFoldDB" id="A0A2X3HBP9"/>
<sequence length="425" mass="48191">MTRYLFILSFDALGAKDLEDIESLPNFKKIKETGTHIKKVRSIYPSLTYPAHTSIITGHYPITHGIVNNTKIQPNRTSPDWYWYKDAIKVPTLYEIAKAKGYKTASFLWPVAAQSGIDYNIAEIFPNRFWLNQVLVSLWGSSPFFLLHMNKKFGHLRKGIKQPQLDDFITASVIDTILTRKPGLLMAHFVDLDSMRHQYGVTSNEANEALKRHDNRLGELITATKKAGIFDESTFAILGDHYQINVNTILRLNILFAEQNWLTIDATNEIIEWEVYAKSCDGSSYIYIKNQALQNHVYEALNQLPGIEKVYTTSEIVHLGADSEATFMVEAIPGCYFMENVEGPLVEEVTDEKIGQPDYYRAVHGYHPDKKDYQTTLIVSGPGIKRGEEIDNAQLIDEAPTFAKILGFQMPNVEGKVISDLFEGE</sequence>
<gene>
    <name evidence="1" type="ORF">NCTC13940_02719</name>
</gene>
<dbReference type="Gene3D" id="3.40.720.10">
    <property type="entry name" value="Alkaline Phosphatase, subunit A"/>
    <property type="match status" value="1"/>
</dbReference>
<dbReference type="SUPFAM" id="SSF53649">
    <property type="entry name" value="Alkaline phosphatase-like"/>
    <property type="match status" value="1"/>
</dbReference>
<dbReference type="CDD" id="cd16018">
    <property type="entry name" value="Enpp"/>
    <property type="match status" value="1"/>
</dbReference>
<dbReference type="InterPro" id="IPR002591">
    <property type="entry name" value="Phosphodiest/P_Trfase"/>
</dbReference>
<dbReference type="InterPro" id="IPR017850">
    <property type="entry name" value="Alkaline_phosphatase_core_sf"/>
</dbReference>